<keyword evidence="1" id="KW-0812">Transmembrane</keyword>
<organism evidence="2 3">
    <name type="scientific">Herbiconiux flava</name>
    <dbReference type="NCBI Taxonomy" id="881268"/>
    <lineage>
        <taxon>Bacteria</taxon>
        <taxon>Bacillati</taxon>
        <taxon>Actinomycetota</taxon>
        <taxon>Actinomycetes</taxon>
        <taxon>Micrococcales</taxon>
        <taxon>Microbacteriaceae</taxon>
        <taxon>Herbiconiux</taxon>
    </lineage>
</organism>
<comment type="caution">
    <text evidence="2">The sequence shown here is derived from an EMBL/GenBank/DDBJ whole genome shotgun (WGS) entry which is preliminary data.</text>
</comment>
<keyword evidence="1" id="KW-0472">Membrane</keyword>
<evidence type="ECO:0000313" key="2">
    <source>
        <dbReference type="EMBL" id="NYD70435.1"/>
    </source>
</evidence>
<proteinExistence type="predicted"/>
<accession>A0A852SNP9</accession>
<gene>
    <name evidence="2" type="ORF">BJ984_001593</name>
</gene>
<dbReference type="AlphaFoldDB" id="A0A852SNP9"/>
<evidence type="ECO:0000313" key="3">
    <source>
        <dbReference type="Proteomes" id="UP000549913"/>
    </source>
</evidence>
<reference evidence="2 3" key="1">
    <citation type="submission" date="2020-07" db="EMBL/GenBank/DDBJ databases">
        <title>Sequencing the genomes of 1000 actinobacteria strains.</title>
        <authorList>
            <person name="Klenk H.-P."/>
        </authorList>
    </citation>
    <scope>NUCLEOTIDE SEQUENCE [LARGE SCALE GENOMIC DNA]</scope>
    <source>
        <strain evidence="2 3">DSM 26474</strain>
    </source>
</reference>
<keyword evidence="3" id="KW-1185">Reference proteome</keyword>
<protein>
    <submittedName>
        <fullName evidence="2">Uncharacterized protein</fullName>
    </submittedName>
</protein>
<feature type="transmembrane region" description="Helical" evidence="1">
    <location>
        <begin position="15"/>
        <end position="36"/>
    </location>
</feature>
<name>A0A852SNP9_9MICO</name>
<dbReference type="RefSeq" id="WP_179547562.1">
    <property type="nucleotide sequence ID" value="NZ_BSEW01000001.1"/>
</dbReference>
<keyword evidence="1" id="KW-1133">Transmembrane helix</keyword>
<dbReference type="EMBL" id="JACCBM010000001">
    <property type="protein sequence ID" value="NYD70435.1"/>
    <property type="molecule type" value="Genomic_DNA"/>
</dbReference>
<dbReference type="Proteomes" id="UP000549913">
    <property type="component" value="Unassembled WGS sequence"/>
</dbReference>
<evidence type="ECO:0000256" key="1">
    <source>
        <dbReference type="SAM" id="Phobius"/>
    </source>
</evidence>
<sequence length="134" mass="14796">MLTGNPFAPDSASDWWNFAANVFIGLVTLLALIVAIRDSVLANRRARAAEEQTAYARAAEAAAQHTLATRAERSLRNELQQVLADQEKNRYWLQVAESYGDALRIGQIEATLAGLAMREAEIREDLYEEGGETS</sequence>